<dbReference type="AlphaFoldDB" id="A0A4R8FAG5"/>
<protein>
    <recommendedName>
        <fullName evidence="3">ATPase</fullName>
    </recommendedName>
</protein>
<comment type="caution">
    <text evidence="1">The sequence shown here is derived from an EMBL/GenBank/DDBJ whole genome shotgun (WGS) entry which is preliminary data.</text>
</comment>
<dbReference type="RefSeq" id="WP_134021029.1">
    <property type="nucleotide sequence ID" value="NZ_SOEC01000028.1"/>
</dbReference>
<dbReference type="OrthoDB" id="278693at2"/>
<organism evidence="1 2">
    <name type="scientific">Modicisalibacter xianhensis</name>
    <dbReference type="NCBI Taxonomy" id="442341"/>
    <lineage>
        <taxon>Bacteria</taxon>
        <taxon>Pseudomonadati</taxon>
        <taxon>Pseudomonadota</taxon>
        <taxon>Gammaproteobacteria</taxon>
        <taxon>Oceanospirillales</taxon>
        <taxon>Halomonadaceae</taxon>
        <taxon>Modicisalibacter</taxon>
    </lineage>
</organism>
<evidence type="ECO:0000313" key="2">
    <source>
        <dbReference type="Proteomes" id="UP000294489"/>
    </source>
</evidence>
<accession>A0A4R8FAG5</accession>
<proteinExistence type="predicted"/>
<dbReference type="Proteomes" id="UP000294489">
    <property type="component" value="Unassembled WGS sequence"/>
</dbReference>
<sequence length="152" mass="17740">MQVETLGDVLDWTKAAHANLADCLSHCSTSSRRERVKMLLDYLAQHERELSRTLEMSRQDASPSALNTWCYEYFEKYPIEPHEQCNDAFRDKDTDQVMAAILAWHDKVSGLYRFLLSRAETNSAREWLTNLLSLEEHETMRIVRDAGRMEDI</sequence>
<name>A0A4R8FAG5_9GAMM</name>
<evidence type="ECO:0000313" key="1">
    <source>
        <dbReference type="EMBL" id="TDX22549.1"/>
    </source>
</evidence>
<evidence type="ECO:0008006" key="3">
    <source>
        <dbReference type="Google" id="ProtNLM"/>
    </source>
</evidence>
<gene>
    <name evidence="1" type="ORF">DFO67_12818</name>
</gene>
<dbReference type="EMBL" id="SOEC01000028">
    <property type="protein sequence ID" value="TDX22549.1"/>
    <property type="molecule type" value="Genomic_DNA"/>
</dbReference>
<reference evidence="1 2" key="1">
    <citation type="submission" date="2019-03" db="EMBL/GenBank/DDBJ databases">
        <title>Freshwater and sediment microbial communities from various areas in North America, analyzing microbe dynamics in response to fracking.</title>
        <authorList>
            <person name="Lamendella R."/>
        </authorList>
    </citation>
    <scope>NUCLEOTIDE SEQUENCE [LARGE SCALE GENOMIC DNA]</scope>
    <source>
        <strain evidence="1 2">6_TX</strain>
    </source>
</reference>